<evidence type="ECO:0000313" key="5">
    <source>
        <dbReference type="Proteomes" id="UP000031675"/>
    </source>
</evidence>
<sequence length="467" mass="50318">MKNPPERLRAAKVLGLSLVLVSTSAVASPAAAEEAPSPVPVPQVEGPVPGTPPGDPESDDIEKTYPFFASTEKLAAYGYVEEEFFISGTAGVYEGGETVSEHPYATRIVVRRPKRDVRSNGTALLEWQNVSAGYDLDALWAPSAEHIMRSGYTWVGVSAQDVGVSRLAEWSRTRYGGLDVTDGGTVGNDELSYDVFSQAAQAVRTGEAGVVGRVEIDNVLAIGASQSAGRMTVYYNEVLPSIEPVFDGYGFMVGTAPQGDRPEPVFQVNSETDAAWNPSPPDDTGAFRLWEVAGAAHSGWAGRHAREGVEKRDLGGQTEFDCTEPPFSRVPLQHALNASYDHLDAWTRKGTPPPTAERMTRTEQGRLARDEDGFALGGIRLSQVEVPTALNTGANAPAADGETNRFCVLFGTHAPYSEEKLAELYPTRGEYIRSVTKVDNRNVRDGYITRRDAAANRHDAVWSGIGG</sequence>
<name>A0A0C2FLS8_9ACTN</name>
<evidence type="ECO:0000313" key="4">
    <source>
        <dbReference type="EMBL" id="KII00250.1"/>
    </source>
</evidence>
<evidence type="ECO:0000256" key="1">
    <source>
        <dbReference type="SAM" id="MobiDB-lite"/>
    </source>
</evidence>
<gene>
    <name evidence="4" type="ORF">LP52_02795</name>
</gene>
<evidence type="ECO:0000259" key="3">
    <source>
        <dbReference type="Pfam" id="PF20091"/>
    </source>
</evidence>
<protein>
    <recommendedName>
        <fullName evidence="3">Alpha/beta hydrolase domain-containing protein</fullName>
    </recommendedName>
</protein>
<accession>A0A0C2FLS8</accession>
<dbReference type="AlphaFoldDB" id="A0A0C2FLS8"/>
<dbReference type="EMBL" id="JROO01000005">
    <property type="protein sequence ID" value="KII00250.1"/>
    <property type="molecule type" value="Genomic_DNA"/>
</dbReference>
<reference evidence="5" key="1">
    <citation type="journal article" date="2015" name="Chem. Biol.">
        <title>Structure, bioactivity, and resistance mechanism of streptomonomicin, an unusual lasso Peptide from an understudied halophilic actinomycete.</title>
        <authorList>
            <person name="Metelev M."/>
            <person name="Tietz J.I."/>
            <person name="Melby J.O."/>
            <person name="Blair P.M."/>
            <person name="Zhu L."/>
            <person name="Livnat I."/>
            <person name="Severinov K."/>
            <person name="Mitchell D.A."/>
        </authorList>
    </citation>
    <scope>NUCLEOTIDE SEQUENCE [LARGE SCALE GENOMIC DNA]</scope>
    <source>
        <strain evidence="5">YIM 90003</strain>
    </source>
</reference>
<proteinExistence type="predicted"/>
<keyword evidence="5" id="KW-1185">Reference proteome</keyword>
<evidence type="ECO:0000256" key="2">
    <source>
        <dbReference type="SAM" id="SignalP"/>
    </source>
</evidence>
<dbReference type="InterPro" id="IPR045394">
    <property type="entry name" value="Abhydrolase_dom"/>
</dbReference>
<keyword evidence="2" id="KW-0732">Signal</keyword>
<feature type="region of interest" description="Disordered" evidence="1">
    <location>
        <begin position="27"/>
        <end position="60"/>
    </location>
</feature>
<dbReference type="Pfam" id="PF20091">
    <property type="entry name" value="Abhydrolase_10"/>
    <property type="match status" value="1"/>
</dbReference>
<feature type="compositionally biased region" description="Low complexity" evidence="1">
    <location>
        <begin position="27"/>
        <end position="48"/>
    </location>
</feature>
<comment type="caution">
    <text evidence="4">The sequence shown here is derived from an EMBL/GenBank/DDBJ whole genome shotgun (WGS) entry which is preliminary data.</text>
</comment>
<dbReference type="Proteomes" id="UP000031675">
    <property type="component" value="Unassembled WGS sequence"/>
</dbReference>
<feature type="domain" description="Alpha/beta hydrolase" evidence="3">
    <location>
        <begin position="46"/>
        <end position="455"/>
    </location>
</feature>
<feature type="chain" id="PRO_5039552912" description="Alpha/beta hydrolase domain-containing protein" evidence="2">
    <location>
        <begin position="28"/>
        <end position="467"/>
    </location>
</feature>
<feature type="signal peptide" evidence="2">
    <location>
        <begin position="1"/>
        <end position="27"/>
    </location>
</feature>
<organism evidence="4 5">
    <name type="scientific">Streptomonospora alba</name>
    <dbReference type="NCBI Taxonomy" id="183763"/>
    <lineage>
        <taxon>Bacteria</taxon>
        <taxon>Bacillati</taxon>
        <taxon>Actinomycetota</taxon>
        <taxon>Actinomycetes</taxon>
        <taxon>Streptosporangiales</taxon>
        <taxon>Nocardiopsidaceae</taxon>
        <taxon>Streptomonospora</taxon>
    </lineage>
</organism>